<accession>A0A0F8ZA76</accession>
<reference evidence="2" key="1">
    <citation type="journal article" date="2015" name="Nature">
        <title>Complex archaea that bridge the gap between prokaryotes and eukaryotes.</title>
        <authorList>
            <person name="Spang A."/>
            <person name="Saw J.H."/>
            <person name="Jorgensen S.L."/>
            <person name="Zaremba-Niedzwiedzka K."/>
            <person name="Martijn J."/>
            <person name="Lind A.E."/>
            <person name="van Eijk R."/>
            <person name="Schleper C."/>
            <person name="Guy L."/>
            <person name="Ettema T.J."/>
        </authorList>
    </citation>
    <scope>NUCLEOTIDE SEQUENCE</scope>
</reference>
<protein>
    <submittedName>
        <fullName evidence="2">Uncharacterized protein</fullName>
    </submittedName>
</protein>
<keyword evidence="1" id="KW-0175">Coiled coil</keyword>
<evidence type="ECO:0000313" key="2">
    <source>
        <dbReference type="EMBL" id="KKK56966.1"/>
    </source>
</evidence>
<proteinExistence type="predicted"/>
<dbReference type="AlphaFoldDB" id="A0A0F8ZA76"/>
<sequence>MVDKTVVDELRFPCRTFATEEDYKNIMARVEERERLRKERAHQERERVAARKNARPQFREICEVSARAIKTHIDDPYYDDSDHPKPATKWATESIALAKMTYVGFRYVKNGGLRPELDSWDAPGEGYYFDATKTMEVWLFIPNERQNMIRAFPADVQKLETEEKRDDK</sequence>
<organism evidence="2">
    <name type="scientific">marine sediment metagenome</name>
    <dbReference type="NCBI Taxonomy" id="412755"/>
    <lineage>
        <taxon>unclassified sequences</taxon>
        <taxon>metagenomes</taxon>
        <taxon>ecological metagenomes</taxon>
    </lineage>
</organism>
<comment type="caution">
    <text evidence="2">The sequence shown here is derived from an EMBL/GenBank/DDBJ whole genome shotgun (WGS) entry which is preliminary data.</text>
</comment>
<evidence type="ECO:0000256" key="1">
    <source>
        <dbReference type="SAM" id="Coils"/>
    </source>
</evidence>
<feature type="coiled-coil region" evidence="1">
    <location>
        <begin position="26"/>
        <end position="53"/>
    </location>
</feature>
<gene>
    <name evidence="2" type="ORF">LCGC14_3059230</name>
</gene>
<name>A0A0F8ZA76_9ZZZZ</name>
<dbReference type="EMBL" id="LAZR01064727">
    <property type="protein sequence ID" value="KKK56966.1"/>
    <property type="molecule type" value="Genomic_DNA"/>
</dbReference>